<evidence type="ECO:0000256" key="1">
    <source>
        <dbReference type="ARBA" id="ARBA00023319"/>
    </source>
</evidence>
<proteinExistence type="predicted"/>
<dbReference type="Proteomes" id="UP000499080">
    <property type="component" value="Unassembled WGS sequence"/>
</dbReference>
<dbReference type="OrthoDB" id="10056271at2759"/>
<sequence length="117" mass="13159">QLRDLSAVEGFKVDAGQLTIYRVERNAGGEYKCKVSNPAGEDEAIFRLEVQVRPNIVQLENLTREEGSIAEMECRAEGVPRPGLSIRRDNLGLLQDGQPPSRSSDWWIVFKKSIEMV</sequence>
<evidence type="ECO:0000313" key="3">
    <source>
        <dbReference type="EMBL" id="GBN69030.1"/>
    </source>
</evidence>
<dbReference type="EMBL" id="BGPR01141731">
    <property type="protein sequence ID" value="GBN69030.1"/>
    <property type="molecule type" value="Genomic_DNA"/>
</dbReference>
<dbReference type="Gene3D" id="2.60.40.10">
    <property type="entry name" value="Immunoglobulins"/>
    <property type="match status" value="1"/>
</dbReference>
<dbReference type="GO" id="GO:0043025">
    <property type="term" value="C:neuronal cell body"/>
    <property type="evidence" value="ECO:0007669"/>
    <property type="project" value="TreeGrafter"/>
</dbReference>
<keyword evidence="1" id="KW-0393">Immunoglobulin domain</keyword>
<dbReference type="InterPro" id="IPR013783">
    <property type="entry name" value="Ig-like_fold"/>
</dbReference>
<dbReference type="InterPro" id="IPR036179">
    <property type="entry name" value="Ig-like_dom_sf"/>
</dbReference>
<dbReference type="PANTHER" id="PTHR45080">
    <property type="entry name" value="CONTACTIN 5"/>
    <property type="match status" value="1"/>
</dbReference>
<gene>
    <name evidence="3" type="ORF">AVEN_49628_1</name>
</gene>
<keyword evidence="4" id="KW-1185">Reference proteome</keyword>
<name>A0A4Y2R0Q2_ARAVE</name>
<dbReference type="GO" id="GO:0008046">
    <property type="term" value="F:axon guidance receptor activity"/>
    <property type="evidence" value="ECO:0007669"/>
    <property type="project" value="TreeGrafter"/>
</dbReference>
<dbReference type="GO" id="GO:0005886">
    <property type="term" value="C:plasma membrane"/>
    <property type="evidence" value="ECO:0007669"/>
    <property type="project" value="TreeGrafter"/>
</dbReference>
<protein>
    <recommendedName>
        <fullName evidence="2">Immunoglobulin I-set domain-containing protein</fullName>
    </recommendedName>
</protein>
<dbReference type="AlphaFoldDB" id="A0A4Y2R0Q2"/>
<dbReference type="GO" id="GO:0030424">
    <property type="term" value="C:axon"/>
    <property type="evidence" value="ECO:0007669"/>
    <property type="project" value="TreeGrafter"/>
</dbReference>
<evidence type="ECO:0000313" key="4">
    <source>
        <dbReference type="Proteomes" id="UP000499080"/>
    </source>
</evidence>
<dbReference type="SUPFAM" id="SSF48726">
    <property type="entry name" value="Immunoglobulin"/>
    <property type="match status" value="1"/>
</dbReference>
<dbReference type="GO" id="GO:0007156">
    <property type="term" value="P:homophilic cell adhesion via plasma membrane adhesion molecules"/>
    <property type="evidence" value="ECO:0007669"/>
    <property type="project" value="TreeGrafter"/>
</dbReference>
<organism evidence="3 4">
    <name type="scientific">Araneus ventricosus</name>
    <name type="common">Orbweaver spider</name>
    <name type="synonym">Epeira ventricosa</name>
    <dbReference type="NCBI Taxonomy" id="182803"/>
    <lineage>
        <taxon>Eukaryota</taxon>
        <taxon>Metazoa</taxon>
        <taxon>Ecdysozoa</taxon>
        <taxon>Arthropoda</taxon>
        <taxon>Chelicerata</taxon>
        <taxon>Arachnida</taxon>
        <taxon>Araneae</taxon>
        <taxon>Araneomorphae</taxon>
        <taxon>Entelegynae</taxon>
        <taxon>Araneoidea</taxon>
        <taxon>Araneidae</taxon>
        <taxon>Araneus</taxon>
    </lineage>
</organism>
<dbReference type="PANTHER" id="PTHR45080:SF29">
    <property type="entry name" value="NEURAL CELL ADHESION MOLECULE 1-LIKE ISOFORM X1"/>
    <property type="match status" value="1"/>
</dbReference>
<reference evidence="3 4" key="1">
    <citation type="journal article" date="2019" name="Sci. Rep.">
        <title>Orb-weaving spider Araneus ventricosus genome elucidates the spidroin gene catalogue.</title>
        <authorList>
            <person name="Kono N."/>
            <person name="Nakamura H."/>
            <person name="Ohtoshi R."/>
            <person name="Moran D.A.P."/>
            <person name="Shinohara A."/>
            <person name="Yoshida Y."/>
            <person name="Fujiwara M."/>
            <person name="Mori M."/>
            <person name="Tomita M."/>
            <person name="Arakawa K."/>
        </authorList>
    </citation>
    <scope>NUCLEOTIDE SEQUENCE [LARGE SCALE GENOMIC DNA]</scope>
</reference>
<comment type="caution">
    <text evidence="3">The sequence shown here is derived from an EMBL/GenBank/DDBJ whole genome shotgun (WGS) entry which is preliminary data.</text>
</comment>
<dbReference type="InterPro" id="IPR050958">
    <property type="entry name" value="Cell_Adh-Cytoskel_Orgn"/>
</dbReference>
<dbReference type="Pfam" id="PF07679">
    <property type="entry name" value="I-set"/>
    <property type="match status" value="1"/>
</dbReference>
<dbReference type="InterPro" id="IPR013098">
    <property type="entry name" value="Ig_I-set"/>
</dbReference>
<feature type="non-terminal residue" evidence="3">
    <location>
        <position position="1"/>
    </location>
</feature>
<dbReference type="GO" id="GO:0050808">
    <property type="term" value="P:synapse organization"/>
    <property type="evidence" value="ECO:0007669"/>
    <property type="project" value="TreeGrafter"/>
</dbReference>
<feature type="domain" description="Immunoglobulin I-set" evidence="2">
    <location>
        <begin position="15"/>
        <end position="50"/>
    </location>
</feature>
<accession>A0A4Y2R0Q2</accession>
<evidence type="ECO:0000259" key="2">
    <source>
        <dbReference type="Pfam" id="PF07679"/>
    </source>
</evidence>